<name>A0A0F3GV93_9BACT</name>
<dbReference type="HAMAP" id="MF_02066">
    <property type="entry name" value="CpoB"/>
    <property type="match status" value="1"/>
</dbReference>
<dbReference type="Pfam" id="PF13174">
    <property type="entry name" value="TPR_6"/>
    <property type="match status" value="1"/>
</dbReference>
<evidence type="ECO:0000256" key="1">
    <source>
        <dbReference type="SAM" id="MobiDB-lite"/>
    </source>
</evidence>
<feature type="region of interest" description="Disordered" evidence="1">
    <location>
        <begin position="141"/>
        <end position="171"/>
    </location>
</feature>
<keyword evidence="2" id="KW-0449">Lipoprotein</keyword>
<dbReference type="AlphaFoldDB" id="A0A0F3GV93"/>
<feature type="region of interest" description="Disordered" evidence="1">
    <location>
        <begin position="48"/>
        <end position="70"/>
    </location>
</feature>
<accession>A0A0F3GV93</accession>
<dbReference type="GO" id="GO:0051301">
    <property type="term" value="P:cell division"/>
    <property type="evidence" value="ECO:0007669"/>
    <property type="project" value="InterPro"/>
</dbReference>
<dbReference type="InterPro" id="IPR011990">
    <property type="entry name" value="TPR-like_helical_dom_sf"/>
</dbReference>
<dbReference type="Pfam" id="PF13432">
    <property type="entry name" value="TPR_16"/>
    <property type="match status" value="1"/>
</dbReference>
<comment type="caution">
    <text evidence="2">The sequence shown here is derived from an EMBL/GenBank/DDBJ whole genome shotgun (WGS) entry which is preliminary data.</text>
</comment>
<dbReference type="SUPFAM" id="SSF48452">
    <property type="entry name" value="TPR-like"/>
    <property type="match status" value="1"/>
</dbReference>
<dbReference type="NCBIfam" id="TIGR02795">
    <property type="entry name" value="tol_pal_ybgF"/>
    <property type="match status" value="1"/>
</dbReference>
<dbReference type="InterPro" id="IPR034706">
    <property type="entry name" value="CpoB"/>
</dbReference>
<dbReference type="EMBL" id="LACI01000852">
    <property type="protein sequence ID" value="KJU85816.1"/>
    <property type="molecule type" value="Genomic_DNA"/>
</dbReference>
<dbReference type="Proteomes" id="UP000033423">
    <property type="component" value="Unassembled WGS sequence"/>
</dbReference>
<reference evidence="2 3" key="1">
    <citation type="submission" date="2015-02" db="EMBL/GenBank/DDBJ databases">
        <title>Single-cell genomics of uncultivated deep-branching MTB reveals a conserved set of magnetosome genes.</title>
        <authorList>
            <person name="Kolinko S."/>
            <person name="Richter M."/>
            <person name="Glockner F.O."/>
            <person name="Brachmann A."/>
            <person name="Schuler D."/>
        </authorList>
    </citation>
    <scope>NUCLEOTIDE SEQUENCE [LARGE SCALE GENOMIC DNA]</scope>
    <source>
        <strain evidence="2">TM-1</strain>
    </source>
</reference>
<dbReference type="InterPro" id="IPR014162">
    <property type="entry name" value="CpoB_C"/>
</dbReference>
<feature type="compositionally biased region" description="Basic and acidic residues" evidence="1">
    <location>
        <begin position="308"/>
        <end position="318"/>
    </location>
</feature>
<dbReference type="InterPro" id="IPR019734">
    <property type="entry name" value="TPR_rpt"/>
</dbReference>
<feature type="region of interest" description="Disordered" evidence="1">
    <location>
        <begin position="281"/>
        <end position="340"/>
    </location>
</feature>
<evidence type="ECO:0000313" key="3">
    <source>
        <dbReference type="Proteomes" id="UP000033423"/>
    </source>
</evidence>
<feature type="compositionally biased region" description="Basic and acidic residues" evidence="1">
    <location>
        <begin position="58"/>
        <end position="70"/>
    </location>
</feature>
<gene>
    <name evidence="2" type="ORF">MBAV_002005</name>
</gene>
<organism evidence="2 3">
    <name type="scientific">Candidatus Magnetobacterium bavaricum</name>
    <dbReference type="NCBI Taxonomy" id="29290"/>
    <lineage>
        <taxon>Bacteria</taxon>
        <taxon>Pseudomonadati</taxon>
        <taxon>Nitrospirota</taxon>
        <taxon>Thermodesulfovibrionia</taxon>
        <taxon>Thermodesulfovibrionales</taxon>
        <taxon>Candidatus Magnetobacteriaceae</taxon>
        <taxon>Candidatus Magnetobacterium</taxon>
    </lineage>
</organism>
<sequence>MMSVIVSGCASTDEYSHIRNDINALRSAQYAQKDEIQDVKKRVAVIETQKQQQQSKPAKPDVSDAIRESQESLNSKFEHLNREMQQLQGRYDERRHYVDKMLGESKTDRDVLRAQIEHIENDMKELRLKMGRVDATLQQKGMGVVPPNPESNREMPPSTQPSPTVRAQPDDGNVKTIYDTAIKDFQDGKFKEARDKFARLLKDNPANPLAGNSHFWIAETYYREGSYEDAILSYDVVVKKYPGNAKIPAAKLKQAQAFIEIKDPRTAKTILQQLIEEFPKTTEAETAKKTLQGMTTTPPPPPPPPATRKMDPAKKTQEGKPLSKTKPIKPVANSTQQSDE</sequence>
<dbReference type="Gene3D" id="1.25.40.10">
    <property type="entry name" value="Tetratricopeptide repeat domain"/>
    <property type="match status" value="1"/>
</dbReference>
<keyword evidence="3" id="KW-1185">Reference proteome</keyword>
<evidence type="ECO:0000313" key="2">
    <source>
        <dbReference type="EMBL" id="KJU85816.1"/>
    </source>
</evidence>
<proteinExistence type="inferred from homology"/>
<protein>
    <submittedName>
        <fullName evidence="2">Lipoprotein</fullName>
    </submittedName>
</protein>
<feature type="compositionally biased region" description="Pro residues" evidence="1">
    <location>
        <begin position="297"/>
        <end position="306"/>
    </location>
</feature>